<evidence type="ECO:0000256" key="1">
    <source>
        <dbReference type="SAM" id="MobiDB-lite"/>
    </source>
</evidence>
<feature type="compositionally biased region" description="Acidic residues" evidence="1">
    <location>
        <begin position="124"/>
        <end position="137"/>
    </location>
</feature>
<evidence type="ECO:0000313" key="4">
    <source>
        <dbReference type="Proteomes" id="UP000228934"/>
    </source>
</evidence>
<evidence type="ECO:0000259" key="2">
    <source>
        <dbReference type="PROSITE" id="PS51029"/>
    </source>
</evidence>
<dbReference type="PROSITE" id="PS51029">
    <property type="entry name" value="MADF"/>
    <property type="match status" value="1"/>
</dbReference>
<dbReference type="PANTHER" id="PTHR12243">
    <property type="entry name" value="MADF DOMAIN TRANSCRIPTION FACTOR"/>
    <property type="match status" value="1"/>
</dbReference>
<protein>
    <recommendedName>
        <fullName evidence="2">MADF domain-containing protein</fullName>
    </recommendedName>
</protein>
<dbReference type="InterPro" id="IPR006578">
    <property type="entry name" value="MADF-dom"/>
</dbReference>
<feature type="compositionally biased region" description="Polar residues" evidence="1">
    <location>
        <begin position="306"/>
        <end position="319"/>
    </location>
</feature>
<proteinExistence type="predicted"/>
<feature type="domain" description="MADF" evidence="2">
    <location>
        <begin position="11"/>
        <end position="115"/>
    </location>
</feature>
<gene>
    <name evidence="3" type="ORF">AB205_0150350</name>
</gene>
<dbReference type="AlphaFoldDB" id="A0A2G9P7Y9"/>
<dbReference type="Proteomes" id="UP000228934">
    <property type="component" value="Unassembled WGS sequence"/>
</dbReference>
<name>A0A2G9P7Y9_AQUCT</name>
<accession>A0A2G9P7Y9</accession>
<feature type="region of interest" description="Disordered" evidence="1">
    <location>
        <begin position="114"/>
        <end position="147"/>
    </location>
</feature>
<evidence type="ECO:0000313" key="3">
    <source>
        <dbReference type="EMBL" id="PIN99454.1"/>
    </source>
</evidence>
<dbReference type="PANTHER" id="PTHR12243:SF67">
    <property type="entry name" value="COREPRESSOR OF PANGOLIN, ISOFORM A-RELATED"/>
    <property type="match status" value="1"/>
</dbReference>
<dbReference type="EMBL" id="KV922484">
    <property type="protein sequence ID" value="PIN99454.1"/>
    <property type="molecule type" value="Genomic_DNA"/>
</dbReference>
<sequence length="319" mass="36456">MPRTKDVSQSALIAAVEQHAELWDLEHPQYADRVYKLRAWDEVYKALTSNWDRLSPQDKKLRGDEFRTRWKSLRDRLRRDITDEQLARNGVPARGPRRRPHPYATELAFLRRPMESRVTTSNLAEEEEEEEGEDSDEGPSHSATASEEMVARLSPLSMQGTAAEEETPVWQTRHARRQQATSSIDDHILQTLNDIRTRHQKVHSSEDAFLNHANRHVAFCRSILPMLEDLPFQRSMQATDDIYCYLAACRSAYRENLPAPRMTISTPATYTAGHSSTSMHPSPYCPPSDCYYTTSHTPSSQTSSTPVTYAQSPMNHSQV</sequence>
<feature type="region of interest" description="Disordered" evidence="1">
    <location>
        <begin position="296"/>
        <end position="319"/>
    </location>
</feature>
<dbReference type="Pfam" id="PF10545">
    <property type="entry name" value="MADF_DNA_bdg"/>
    <property type="match status" value="1"/>
</dbReference>
<reference evidence="4" key="1">
    <citation type="journal article" date="2017" name="Nat. Commun.">
        <title>The North American bullfrog draft genome provides insight into hormonal regulation of long noncoding RNA.</title>
        <authorList>
            <person name="Hammond S.A."/>
            <person name="Warren R.L."/>
            <person name="Vandervalk B.P."/>
            <person name="Kucuk E."/>
            <person name="Khan H."/>
            <person name="Gibb E.A."/>
            <person name="Pandoh P."/>
            <person name="Kirk H."/>
            <person name="Zhao Y."/>
            <person name="Jones M."/>
            <person name="Mungall A.J."/>
            <person name="Coope R."/>
            <person name="Pleasance S."/>
            <person name="Moore R.A."/>
            <person name="Holt R.A."/>
            <person name="Round J.M."/>
            <person name="Ohora S."/>
            <person name="Walle B.V."/>
            <person name="Veldhoen N."/>
            <person name="Helbing C.C."/>
            <person name="Birol I."/>
        </authorList>
    </citation>
    <scope>NUCLEOTIDE SEQUENCE [LARGE SCALE GENOMIC DNA]</scope>
</reference>
<dbReference type="OrthoDB" id="9909701at2759"/>
<dbReference type="SMART" id="SM00595">
    <property type="entry name" value="MADF"/>
    <property type="match status" value="1"/>
</dbReference>
<organism evidence="3 4">
    <name type="scientific">Aquarana catesbeiana</name>
    <name type="common">American bullfrog</name>
    <name type="synonym">Rana catesbeiana</name>
    <dbReference type="NCBI Taxonomy" id="8400"/>
    <lineage>
        <taxon>Eukaryota</taxon>
        <taxon>Metazoa</taxon>
        <taxon>Chordata</taxon>
        <taxon>Craniata</taxon>
        <taxon>Vertebrata</taxon>
        <taxon>Euteleostomi</taxon>
        <taxon>Amphibia</taxon>
        <taxon>Batrachia</taxon>
        <taxon>Anura</taxon>
        <taxon>Neobatrachia</taxon>
        <taxon>Ranoidea</taxon>
        <taxon>Ranidae</taxon>
        <taxon>Aquarana</taxon>
    </lineage>
</organism>
<keyword evidence="4" id="KW-1185">Reference proteome</keyword>
<dbReference type="InterPro" id="IPR039353">
    <property type="entry name" value="TF_Adf1"/>
</dbReference>
<feature type="compositionally biased region" description="Low complexity" evidence="1">
    <location>
        <begin position="296"/>
        <end position="305"/>
    </location>
</feature>